<gene>
    <name evidence="1" type="ORF">QG37_03217</name>
</gene>
<reference evidence="2" key="1">
    <citation type="journal article" date="2015" name="BMC Genomics">
        <title>Draft genome of a commonly misdiagnosed multidrug resistant pathogen Candida auris.</title>
        <authorList>
            <person name="Chatterjee S."/>
            <person name="Alampalli S.V."/>
            <person name="Nageshan R.K."/>
            <person name="Chettiar S.T."/>
            <person name="Joshi S."/>
            <person name="Tatu U.S."/>
        </authorList>
    </citation>
    <scope>NUCLEOTIDE SEQUENCE [LARGE SCALE GENOMIC DNA]</scope>
    <source>
        <strain evidence="2">6684</strain>
    </source>
</reference>
<name>A0A0L0P045_CANAR</name>
<evidence type="ECO:0000313" key="1">
    <source>
        <dbReference type="EMBL" id="KND99797.1"/>
    </source>
</evidence>
<dbReference type="Proteomes" id="UP000037122">
    <property type="component" value="Unassembled WGS sequence"/>
</dbReference>
<dbReference type="VEuPathDB" id="FungiDB:QG37_03217"/>
<proteinExistence type="predicted"/>
<dbReference type="EMBL" id="LGST01000021">
    <property type="protein sequence ID" value="KND99797.1"/>
    <property type="molecule type" value="Genomic_DNA"/>
</dbReference>
<comment type="caution">
    <text evidence="1">The sequence shown here is derived from an EMBL/GenBank/DDBJ whole genome shotgun (WGS) entry which is preliminary data.</text>
</comment>
<evidence type="ECO:0000313" key="2">
    <source>
        <dbReference type="Proteomes" id="UP000037122"/>
    </source>
</evidence>
<sequence>MSSRSGNGVNEGVKLGKSEDMRVCKERIEKVQQDLQVTFRLQVPLVSLYMESTL</sequence>
<protein>
    <submittedName>
        <fullName evidence="1">Uncharacterized protein</fullName>
    </submittedName>
</protein>
<dbReference type="AlphaFoldDB" id="A0A0L0P045"/>
<organism evidence="1 2">
    <name type="scientific">Candidozyma auris</name>
    <name type="common">Yeast</name>
    <name type="synonym">Candida auris</name>
    <dbReference type="NCBI Taxonomy" id="498019"/>
    <lineage>
        <taxon>Eukaryota</taxon>
        <taxon>Fungi</taxon>
        <taxon>Dikarya</taxon>
        <taxon>Ascomycota</taxon>
        <taxon>Saccharomycotina</taxon>
        <taxon>Pichiomycetes</taxon>
        <taxon>Metschnikowiaceae</taxon>
        <taxon>Candidozyma</taxon>
    </lineage>
</organism>
<accession>A0A0L0P045</accession>